<feature type="transmembrane region" description="Helical" evidence="1">
    <location>
        <begin position="21"/>
        <end position="41"/>
    </location>
</feature>
<name>A0A645E243_9ZZZZ</name>
<keyword evidence="1" id="KW-1133">Transmembrane helix</keyword>
<organism evidence="2">
    <name type="scientific">bioreactor metagenome</name>
    <dbReference type="NCBI Taxonomy" id="1076179"/>
    <lineage>
        <taxon>unclassified sequences</taxon>
        <taxon>metagenomes</taxon>
        <taxon>ecological metagenomes</taxon>
    </lineage>
</organism>
<protein>
    <submittedName>
        <fullName evidence="2">Uncharacterized protein</fullName>
    </submittedName>
</protein>
<evidence type="ECO:0000256" key="1">
    <source>
        <dbReference type="SAM" id="Phobius"/>
    </source>
</evidence>
<keyword evidence="1" id="KW-0812">Transmembrane</keyword>
<sequence length="153" mass="18157">MRKDYIPNWYIEKIEKKEIKYYKSLTFSLIFIVLIMAGFAMKNISTYNSLMFESINKLSTKKDTTQDAVEKNIDINTLKYLQEKIINTSINLDKITIDKNTISMIIDVKDMNDYLVNIKHLEANSDIIYVSNIMEKEKQKFFEVKVKIKNEKY</sequence>
<evidence type="ECO:0000313" key="2">
    <source>
        <dbReference type="EMBL" id="MPM95595.1"/>
    </source>
</evidence>
<proteinExistence type="predicted"/>
<keyword evidence="1" id="KW-0472">Membrane</keyword>
<dbReference type="AlphaFoldDB" id="A0A645E243"/>
<gene>
    <name evidence="2" type="ORF">SDC9_142750</name>
</gene>
<reference evidence="2" key="1">
    <citation type="submission" date="2019-08" db="EMBL/GenBank/DDBJ databases">
        <authorList>
            <person name="Kucharzyk K."/>
            <person name="Murdoch R.W."/>
            <person name="Higgins S."/>
            <person name="Loffler F."/>
        </authorList>
    </citation>
    <scope>NUCLEOTIDE SEQUENCE</scope>
</reference>
<dbReference type="EMBL" id="VSSQ01042071">
    <property type="protein sequence ID" value="MPM95595.1"/>
    <property type="molecule type" value="Genomic_DNA"/>
</dbReference>
<accession>A0A645E243</accession>
<comment type="caution">
    <text evidence="2">The sequence shown here is derived from an EMBL/GenBank/DDBJ whole genome shotgun (WGS) entry which is preliminary data.</text>
</comment>